<sequence length="319" mass="36027">MALQTVPTVDYHDFISGDVQKRTQFIQNLGDAFSKIGFVIVKNHGVSEELRQELFQVSKEIFDQPQAIKQKYEDLNNGGQRGYISKGRETAKGEKVPDLKEFWHIGQEVVNEPALEAEYPDNIWMEEVPSLETLGKKIYSTFEQTGSNLLRAIALYLDLDEDYFDAKIHNGNSVLRLLHYFPVKDLSTVEEGAVRAAAHGDINLITLLMGGSAKGLQAKNSAGEWVDISPNENEIVINIGDMLHRHTNGRLKSTIHRVINLDKESMRFPRYSAPFFLHPRSDMDLSCLEGCVSEENPKGYDDISAGQFLDERIRELGLK</sequence>
<dbReference type="Pfam" id="PF03171">
    <property type="entry name" value="2OG-FeII_Oxy"/>
    <property type="match status" value="1"/>
</dbReference>
<dbReference type="PROSITE" id="PS51471">
    <property type="entry name" value="FE2OG_OXY"/>
    <property type="match status" value="1"/>
</dbReference>
<dbReference type="InterPro" id="IPR027443">
    <property type="entry name" value="IPNS-like_sf"/>
</dbReference>
<dbReference type="SUPFAM" id="SSF51197">
    <property type="entry name" value="Clavaminate synthase-like"/>
    <property type="match status" value="1"/>
</dbReference>
<evidence type="ECO:0000256" key="5">
    <source>
        <dbReference type="ARBA" id="ARBA00022666"/>
    </source>
</evidence>
<comment type="catalytic activity">
    <reaction evidence="9">
        <text>L-arginine + 2-oxoglutarate + O2 = guanidine + L-glutamate 5-semialdehyde + succinate + CO2</text>
        <dbReference type="Rhea" id="RHEA:31535"/>
        <dbReference type="ChEBI" id="CHEBI:15379"/>
        <dbReference type="ChEBI" id="CHEBI:16526"/>
        <dbReference type="ChEBI" id="CHEBI:16810"/>
        <dbReference type="ChEBI" id="CHEBI:30031"/>
        <dbReference type="ChEBI" id="CHEBI:30087"/>
        <dbReference type="ChEBI" id="CHEBI:32682"/>
        <dbReference type="ChEBI" id="CHEBI:58066"/>
        <dbReference type="EC" id="1.14.20.7"/>
    </reaction>
</comment>
<keyword evidence="10" id="KW-0479">Metal-binding</keyword>
<protein>
    <recommendedName>
        <fullName evidence="4">2-oxoglutarate-dependent ethylene/succinate-forming enzyme</fullName>
        <ecNumber evidence="3">1.13.12.19</ecNumber>
        <ecNumber evidence="2">1.14.20.7</ecNumber>
    </recommendedName>
    <alternativeName>
        <fullName evidence="6">2-oxoglutarate dioxygenase (ethylene-forming)</fullName>
    </alternativeName>
    <alternativeName>
        <fullName evidence="7">2-oxoglutarate/L-arginine monooxygenase/decarboxylase (succinate-forming)</fullName>
    </alternativeName>
</protein>
<dbReference type="PANTHER" id="PTHR47990">
    <property type="entry name" value="2-OXOGLUTARATE (2OG) AND FE(II)-DEPENDENT OXYGENASE SUPERFAMILY PROTEIN-RELATED"/>
    <property type="match status" value="1"/>
</dbReference>
<proteinExistence type="inferred from homology"/>
<dbReference type="EC" id="1.13.12.19" evidence="3"/>
<comment type="pathway">
    <text evidence="1">Alkene biosynthesis; ethylene biosynthesis via 2-oxoglutarate.</text>
</comment>
<dbReference type="Pfam" id="PF14226">
    <property type="entry name" value="DIOX_N"/>
    <property type="match status" value="1"/>
</dbReference>
<dbReference type="Gene3D" id="2.60.120.330">
    <property type="entry name" value="B-lactam Antibiotic, Isopenicillin N Synthase, Chain"/>
    <property type="match status" value="1"/>
</dbReference>
<comment type="catalytic activity">
    <reaction evidence="8">
        <text>2-oxoglutarate + O2 + 2 H(+) = ethene + 3 CO2 + H2O</text>
        <dbReference type="Rhea" id="RHEA:31523"/>
        <dbReference type="ChEBI" id="CHEBI:15377"/>
        <dbReference type="ChEBI" id="CHEBI:15378"/>
        <dbReference type="ChEBI" id="CHEBI:15379"/>
        <dbReference type="ChEBI" id="CHEBI:16526"/>
        <dbReference type="ChEBI" id="CHEBI:16810"/>
        <dbReference type="ChEBI" id="CHEBI:18153"/>
        <dbReference type="EC" id="1.13.12.19"/>
    </reaction>
</comment>
<evidence type="ECO:0000256" key="9">
    <source>
        <dbReference type="ARBA" id="ARBA00049359"/>
    </source>
</evidence>
<gene>
    <name evidence="12" type="ORF">HELGO_WM11395</name>
</gene>
<keyword evidence="10" id="KW-0560">Oxidoreductase</keyword>
<feature type="domain" description="Fe2OG dioxygenase" evidence="11">
    <location>
        <begin position="170"/>
        <end position="279"/>
    </location>
</feature>
<dbReference type="InterPro" id="IPR044861">
    <property type="entry name" value="IPNS-like_FE2OG_OXY"/>
</dbReference>
<evidence type="ECO:0000256" key="3">
    <source>
        <dbReference type="ARBA" id="ARBA00012531"/>
    </source>
</evidence>
<organism evidence="12">
    <name type="scientific">uncultured Aureispira sp</name>
    <dbReference type="NCBI Taxonomy" id="1331704"/>
    <lineage>
        <taxon>Bacteria</taxon>
        <taxon>Pseudomonadati</taxon>
        <taxon>Bacteroidota</taxon>
        <taxon>Saprospiria</taxon>
        <taxon>Saprospirales</taxon>
        <taxon>Saprospiraceae</taxon>
        <taxon>Aureispira</taxon>
        <taxon>environmental samples</taxon>
    </lineage>
</organism>
<dbReference type="GO" id="GO:0102276">
    <property type="term" value="F:2-oxoglutarate oxygenase/decarboxylase (ethylene-forming) activity"/>
    <property type="evidence" value="ECO:0007669"/>
    <property type="project" value="UniProtKB-EC"/>
</dbReference>
<accession>A0A6S6S116</accession>
<dbReference type="EC" id="1.14.20.7" evidence="2"/>
<evidence type="ECO:0000256" key="7">
    <source>
        <dbReference type="ARBA" id="ARBA00031282"/>
    </source>
</evidence>
<dbReference type="GO" id="GO:0009693">
    <property type="term" value="P:ethylene biosynthetic process"/>
    <property type="evidence" value="ECO:0007669"/>
    <property type="project" value="UniProtKB-KW"/>
</dbReference>
<dbReference type="GO" id="GO:0046872">
    <property type="term" value="F:metal ion binding"/>
    <property type="evidence" value="ECO:0007669"/>
    <property type="project" value="UniProtKB-KW"/>
</dbReference>
<evidence type="ECO:0000256" key="1">
    <source>
        <dbReference type="ARBA" id="ARBA00004767"/>
    </source>
</evidence>
<dbReference type="EMBL" id="CACVAQ010000065">
    <property type="protein sequence ID" value="CAA6801393.1"/>
    <property type="molecule type" value="Genomic_DNA"/>
</dbReference>
<dbReference type="InterPro" id="IPR005123">
    <property type="entry name" value="Oxoglu/Fe-dep_dioxygenase_dom"/>
</dbReference>
<dbReference type="PRINTS" id="PR00682">
    <property type="entry name" value="IPNSYNTHASE"/>
</dbReference>
<name>A0A6S6S116_9BACT</name>
<dbReference type="InterPro" id="IPR050231">
    <property type="entry name" value="Iron_ascorbate_oxido_reductase"/>
</dbReference>
<keyword evidence="5" id="KW-0266">Ethylene biosynthesis</keyword>
<evidence type="ECO:0000256" key="6">
    <source>
        <dbReference type="ARBA" id="ARBA00031011"/>
    </source>
</evidence>
<reference evidence="12" key="1">
    <citation type="submission" date="2020-01" db="EMBL/GenBank/DDBJ databases">
        <authorList>
            <person name="Meier V. D."/>
            <person name="Meier V D."/>
        </authorList>
    </citation>
    <scope>NUCLEOTIDE SEQUENCE</scope>
    <source>
        <strain evidence="12">HLG_WM_MAG_10</strain>
    </source>
</reference>
<evidence type="ECO:0000313" key="12">
    <source>
        <dbReference type="EMBL" id="CAA6801393.1"/>
    </source>
</evidence>
<evidence type="ECO:0000256" key="10">
    <source>
        <dbReference type="RuleBase" id="RU003682"/>
    </source>
</evidence>
<evidence type="ECO:0000259" key="11">
    <source>
        <dbReference type="PROSITE" id="PS51471"/>
    </source>
</evidence>
<dbReference type="InterPro" id="IPR026992">
    <property type="entry name" value="DIOX_N"/>
</dbReference>
<evidence type="ECO:0000256" key="8">
    <source>
        <dbReference type="ARBA" id="ARBA00047725"/>
    </source>
</evidence>
<dbReference type="AlphaFoldDB" id="A0A6S6S116"/>
<keyword evidence="10" id="KW-0408">Iron</keyword>
<evidence type="ECO:0000256" key="4">
    <source>
        <dbReference type="ARBA" id="ARBA00019045"/>
    </source>
</evidence>
<evidence type="ECO:0000256" key="2">
    <source>
        <dbReference type="ARBA" id="ARBA00012293"/>
    </source>
</evidence>
<comment type="similarity">
    <text evidence="10">Belongs to the iron/ascorbate-dependent oxidoreductase family.</text>
</comment>